<comment type="subcellular location">
    <subcellularLocation>
        <location evidence="1">Membrane</location>
        <topology evidence="1">Multi-pass membrane protein</topology>
    </subcellularLocation>
</comment>
<keyword evidence="2" id="KW-0328">Glycosyltransferase</keyword>
<evidence type="ECO:0000256" key="6">
    <source>
        <dbReference type="ARBA" id="ARBA00023136"/>
    </source>
</evidence>
<evidence type="ECO:0000313" key="9">
    <source>
        <dbReference type="EMBL" id="GAP39336.1"/>
    </source>
</evidence>
<proteinExistence type="predicted"/>
<feature type="transmembrane region" description="Helical" evidence="7">
    <location>
        <begin position="177"/>
        <end position="197"/>
    </location>
</feature>
<evidence type="ECO:0000256" key="2">
    <source>
        <dbReference type="ARBA" id="ARBA00022676"/>
    </source>
</evidence>
<keyword evidence="6 7" id="KW-0472">Membrane</keyword>
<dbReference type="InterPro" id="IPR050256">
    <property type="entry name" value="Glycosyltransferase_2"/>
</dbReference>
<feature type="domain" description="Glycosyltransferase 2-like" evidence="8">
    <location>
        <begin position="5"/>
        <end position="156"/>
    </location>
</feature>
<keyword evidence="3 9" id="KW-0808">Transferase</keyword>
<evidence type="ECO:0000256" key="7">
    <source>
        <dbReference type="SAM" id="Phobius"/>
    </source>
</evidence>
<dbReference type="PANTHER" id="PTHR48090:SF1">
    <property type="entry name" value="PROPHAGE BACTOPRENOL GLUCOSYL TRANSFERASE HOMOLOG"/>
    <property type="match status" value="1"/>
</dbReference>
<dbReference type="SUPFAM" id="SSF53448">
    <property type="entry name" value="Nucleotide-diphospho-sugar transferases"/>
    <property type="match status" value="1"/>
</dbReference>
<dbReference type="OrthoDB" id="9807778at2"/>
<dbReference type="Pfam" id="PF00535">
    <property type="entry name" value="Glycos_transf_2"/>
    <property type="match status" value="1"/>
</dbReference>
<gene>
    <name evidence="9" type="ORF">ATC1_11264</name>
</gene>
<organism evidence="9">
    <name type="scientific">Flexilinea flocculi</name>
    <dbReference type="NCBI Taxonomy" id="1678840"/>
    <lineage>
        <taxon>Bacteria</taxon>
        <taxon>Bacillati</taxon>
        <taxon>Chloroflexota</taxon>
        <taxon>Anaerolineae</taxon>
        <taxon>Anaerolineales</taxon>
        <taxon>Anaerolineaceae</taxon>
        <taxon>Flexilinea</taxon>
    </lineage>
</organism>
<dbReference type="Gene3D" id="3.90.550.10">
    <property type="entry name" value="Spore Coat Polysaccharide Biosynthesis Protein SpsA, Chain A"/>
    <property type="match status" value="1"/>
</dbReference>
<feature type="transmembrane region" description="Helical" evidence="7">
    <location>
        <begin position="218"/>
        <end position="247"/>
    </location>
</feature>
<sequence length="322" mass="36687">MKLVSIVIPFFNEQELIQSFFDRLTAVIHTQPYSFEFWFVNDGSTDQTQNKLEEIQAKDPRAQIIQLSRNFGHQSALCAGMEHAEGDLIITMDGDGQHPPELIPEMIRMAESGYDIVLTQRLDEKGQNLIKMGTSRLFYRVINWISDTQTLPGGADFRLLTRQVLDNLLAMPEYHRFLRGMVAWLGFKSVILPFVPAQRIAGKTKYSLKKMLRLASDAIFSFSMVPLYIGLSAGLFFLILAVVEVVYVLSFWIRGDITALEPGWSSLMFMLLIIGAVLMIILGFIGVYVGYIFQEVKHRPNYVIQKEIGQIHTRQNSNLTKK</sequence>
<accession>A0A0K8P9M7</accession>
<dbReference type="GO" id="GO:0005886">
    <property type="term" value="C:plasma membrane"/>
    <property type="evidence" value="ECO:0007669"/>
    <property type="project" value="TreeGrafter"/>
</dbReference>
<evidence type="ECO:0000256" key="4">
    <source>
        <dbReference type="ARBA" id="ARBA00022692"/>
    </source>
</evidence>
<dbReference type="CDD" id="cd04187">
    <property type="entry name" value="DPM1_like_bac"/>
    <property type="match status" value="1"/>
</dbReference>
<protein>
    <submittedName>
        <fullName evidence="9">Glycosyltransferase</fullName>
    </submittedName>
</protein>
<evidence type="ECO:0000259" key="8">
    <source>
        <dbReference type="Pfam" id="PF00535"/>
    </source>
</evidence>
<evidence type="ECO:0000256" key="5">
    <source>
        <dbReference type="ARBA" id="ARBA00022989"/>
    </source>
</evidence>
<dbReference type="AlphaFoldDB" id="A0A0K8P9M7"/>
<keyword evidence="4 7" id="KW-0812">Transmembrane</keyword>
<evidence type="ECO:0000313" key="10">
    <source>
        <dbReference type="Proteomes" id="UP000053370"/>
    </source>
</evidence>
<dbReference type="InterPro" id="IPR029044">
    <property type="entry name" value="Nucleotide-diphossugar_trans"/>
</dbReference>
<keyword evidence="10" id="KW-1185">Reference proteome</keyword>
<dbReference type="Proteomes" id="UP000053370">
    <property type="component" value="Unassembled WGS sequence"/>
</dbReference>
<dbReference type="GO" id="GO:0016757">
    <property type="term" value="F:glycosyltransferase activity"/>
    <property type="evidence" value="ECO:0007669"/>
    <property type="project" value="UniProtKB-KW"/>
</dbReference>
<reference evidence="9" key="1">
    <citation type="journal article" date="2015" name="Genome Announc.">
        <title>Draft Genome Sequence of Anaerolineae Strain TC1, a Novel Isolate from a Methanogenic Wastewater Treatment System.</title>
        <authorList>
            <person name="Matsuura N."/>
            <person name="Tourlousse D.M."/>
            <person name="Sun L."/>
            <person name="Toyonaga M."/>
            <person name="Kuroda K."/>
            <person name="Ohashi A."/>
            <person name="Cruz R."/>
            <person name="Yamaguchi T."/>
            <person name="Sekiguchi Y."/>
        </authorList>
    </citation>
    <scope>NUCLEOTIDE SEQUENCE [LARGE SCALE GENOMIC DNA]</scope>
    <source>
        <strain evidence="9">TC1</strain>
    </source>
</reference>
<dbReference type="InterPro" id="IPR001173">
    <property type="entry name" value="Glyco_trans_2-like"/>
</dbReference>
<dbReference type="STRING" id="1678840.ATC1_11264"/>
<feature type="transmembrane region" description="Helical" evidence="7">
    <location>
        <begin position="267"/>
        <end position="293"/>
    </location>
</feature>
<evidence type="ECO:0000256" key="3">
    <source>
        <dbReference type="ARBA" id="ARBA00022679"/>
    </source>
</evidence>
<evidence type="ECO:0000256" key="1">
    <source>
        <dbReference type="ARBA" id="ARBA00004141"/>
    </source>
</evidence>
<dbReference type="RefSeq" id="WP_062277465.1">
    <property type="nucleotide sequence ID" value="NZ_DF968179.1"/>
</dbReference>
<dbReference type="EMBL" id="DF968179">
    <property type="protein sequence ID" value="GAP39336.1"/>
    <property type="molecule type" value="Genomic_DNA"/>
</dbReference>
<keyword evidence="5 7" id="KW-1133">Transmembrane helix</keyword>
<dbReference type="PANTHER" id="PTHR48090">
    <property type="entry name" value="UNDECAPRENYL-PHOSPHATE 4-DEOXY-4-FORMAMIDO-L-ARABINOSE TRANSFERASE-RELATED"/>
    <property type="match status" value="1"/>
</dbReference>
<name>A0A0K8P9M7_9CHLR</name>